<dbReference type="AlphaFoldDB" id="A0A4Z2H7Z2"/>
<proteinExistence type="predicted"/>
<name>A0A4Z2H7Z2_9TELE</name>
<evidence type="ECO:0000313" key="2">
    <source>
        <dbReference type="Proteomes" id="UP000314294"/>
    </source>
</evidence>
<evidence type="ECO:0000313" key="1">
    <source>
        <dbReference type="EMBL" id="TNN61143.1"/>
    </source>
</evidence>
<organism evidence="1 2">
    <name type="scientific">Liparis tanakae</name>
    <name type="common">Tanaka's snailfish</name>
    <dbReference type="NCBI Taxonomy" id="230148"/>
    <lineage>
        <taxon>Eukaryota</taxon>
        <taxon>Metazoa</taxon>
        <taxon>Chordata</taxon>
        <taxon>Craniata</taxon>
        <taxon>Vertebrata</taxon>
        <taxon>Euteleostomi</taxon>
        <taxon>Actinopterygii</taxon>
        <taxon>Neopterygii</taxon>
        <taxon>Teleostei</taxon>
        <taxon>Neoteleostei</taxon>
        <taxon>Acanthomorphata</taxon>
        <taxon>Eupercaria</taxon>
        <taxon>Perciformes</taxon>
        <taxon>Cottioidei</taxon>
        <taxon>Cottales</taxon>
        <taxon>Liparidae</taxon>
        <taxon>Liparis</taxon>
    </lineage>
</organism>
<comment type="caution">
    <text evidence="1">The sequence shown here is derived from an EMBL/GenBank/DDBJ whole genome shotgun (WGS) entry which is preliminary data.</text>
</comment>
<sequence length="81" mass="8798">MARQTEWYWGHDIGTGVWSGVVDRALRGAMCHRLPAHVQTCPRPTVSGWSSCESAAPLFSAVWDQASSVSTSGHANQQRAT</sequence>
<protein>
    <submittedName>
        <fullName evidence="1">Uncharacterized protein</fullName>
    </submittedName>
</protein>
<keyword evidence="2" id="KW-1185">Reference proteome</keyword>
<dbReference type="Proteomes" id="UP000314294">
    <property type="component" value="Unassembled WGS sequence"/>
</dbReference>
<gene>
    <name evidence="1" type="ORF">EYF80_028651</name>
</gene>
<accession>A0A4Z2H7Z2</accession>
<reference evidence="1 2" key="1">
    <citation type="submission" date="2019-03" db="EMBL/GenBank/DDBJ databases">
        <title>First draft genome of Liparis tanakae, snailfish: a comprehensive survey of snailfish specific genes.</title>
        <authorList>
            <person name="Kim W."/>
            <person name="Song I."/>
            <person name="Jeong J.-H."/>
            <person name="Kim D."/>
            <person name="Kim S."/>
            <person name="Ryu S."/>
            <person name="Song J.Y."/>
            <person name="Lee S.K."/>
        </authorList>
    </citation>
    <scope>NUCLEOTIDE SEQUENCE [LARGE SCALE GENOMIC DNA]</scope>
    <source>
        <tissue evidence="1">Muscle</tissue>
    </source>
</reference>
<dbReference type="EMBL" id="SRLO01000321">
    <property type="protein sequence ID" value="TNN61143.1"/>
    <property type="molecule type" value="Genomic_DNA"/>
</dbReference>